<keyword evidence="7" id="KW-0883">Thioether bond</keyword>
<proteinExistence type="inferred from homology"/>
<evidence type="ECO:0000313" key="12">
    <source>
        <dbReference type="Proteomes" id="UP000019487"/>
    </source>
</evidence>
<dbReference type="STRING" id="1432307.W9C844"/>
<dbReference type="InterPro" id="IPR011051">
    <property type="entry name" value="RmlC_Cupin_sf"/>
</dbReference>
<feature type="region of interest" description="Disordered" evidence="10">
    <location>
        <begin position="37"/>
        <end position="56"/>
    </location>
</feature>
<dbReference type="CDD" id="cd10548">
    <property type="entry name" value="cupin_CDO"/>
    <property type="match status" value="1"/>
</dbReference>
<evidence type="ECO:0000256" key="2">
    <source>
        <dbReference type="ARBA" id="ARBA00013133"/>
    </source>
</evidence>
<comment type="cofactor">
    <cofactor evidence="9">
        <name>Fe cation</name>
        <dbReference type="ChEBI" id="CHEBI:24875"/>
    </cofactor>
    <text evidence="9">Binds 1 Fe cation per subunit.</text>
</comment>
<feature type="binding site" evidence="8">
    <location>
        <position position="161"/>
    </location>
    <ligand>
        <name>Fe cation</name>
        <dbReference type="ChEBI" id="CHEBI:24875"/>
        <note>catalytic</note>
    </ligand>
</feature>
<organism evidence="11 12">
    <name type="scientific">Sclerotinia borealis (strain F-4128)</name>
    <dbReference type="NCBI Taxonomy" id="1432307"/>
    <lineage>
        <taxon>Eukaryota</taxon>
        <taxon>Fungi</taxon>
        <taxon>Dikarya</taxon>
        <taxon>Ascomycota</taxon>
        <taxon>Pezizomycotina</taxon>
        <taxon>Leotiomycetes</taxon>
        <taxon>Helotiales</taxon>
        <taxon>Sclerotiniaceae</taxon>
        <taxon>Sclerotinia</taxon>
    </lineage>
</organism>
<evidence type="ECO:0000256" key="9">
    <source>
        <dbReference type="RuleBase" id="RU366010"/>
    </source>
</evidence>
<dbReference type="EC" id="1.13.11.20" evidence="2 9"/>
<keyword evidence="6 8" id="KW-0408">Iron</keyword>
<evidence type="ECO:0000256" key="1">
    <source>
        <dbReference type="ARBA" id="ARBA00006622"/>
    </source>
</evidence>
<comment type="catalytic activity">
    <reaction evidence="9">
        <text>L-cysteine + O2 = 3-sulfino-L-alanine + H(+)</text>
        <dbReference type="Rhea" id="RHEA:20441"/>
        <dbReference type="ChEBI" id="CHEBI:15378"/>
        <dbReference type="ChEBI" id="CHEBI:15379"/>
        <dbReference type="ChEBI" id="CHEBI:35235"/>
        <dbReference type="ChEBI" id="CHEBI:61085"/>
        <dbReference type="EC" id="1.13.11.20"/>
    </reaction>
</comment>
<gene>
    <name evidence="11" type="ORF">SBOR_6716</name>
</gene>
<dbReference type="AlphaFoldDB" id="W9C844"/>
<feature type="binding site" evidence="8">
    <location>
        <position position="159"/>
    </location>
    <ligand>
        <name>Fe cation</name>
        <dbReference type="ChEBI" id="CHEBI:24875"/>
        <note>catalytic</note>
    </ligand>
</feature>
<dbReference type="GO" id="GO:0017172">
    <property type="term" value="F:cysteine dioxygenase activity"/>
    <property type="evidence" value="ECO:0007669"/>
    <property type="project" value="UniProtKB-UniRule"/>
</dbReference>
<evidence type="ECO:0000256" key="10">
    <source>
        <dbReference type="SAM" id="MobiDB-lite"/>
    </source>
</evidence>
<dbReference type="SUPFAM" id="SSF51182">
    <property type="entry name" value="RmlC-like cupins"/>
    <property type="match status" value="1"/>
</dbReference>
<evidence type="ECO:0000256" key="3">
    <source>
        <dbReference type="ARBA" id="ARBA00022723"/>
    </source>
</evidence>
<keyword evidence="4 9" id="KW-0223">Dioxygenase</keyword>
<evidence type="ECO:0000313" key="11">
    <source>
        <dbReference type="EMBL" id="ESZ92907.1"/>
    </source>
</evidence>
<evidence type="ECO:0000256" key="4">
    <source>
        <dbReference type="ARBA" id="ARBA00022964"/>
    </source>
</evidence>
<keyword evidence="3 8" id="KW-0479">Metal-binding</keyword>
<dbReference type="Proteomes" id="UP000019487">
    <property type="component" value="Unassembled WGS sequence"/>
</dbReference>
<name>W9C844_SCLBF</name>
<feature type="binding site" evidence="8">
    <location>
        <position position="225"/>
    </location>
    <ligand>
        <name>Fe cation</name>
        <dbReference type="ChEBI" id="CHEBI:24875"/>
        <note>catalytic</note>
    </ligand>
</feature>
<dbReference type="GO" id="GO:0008198">
    <property type="term" value="F:ferrous iron binding"/>
    <property type="evidence" value="ECO:0007669"/>
    <property type="project" value="TreeGrafter"/>
</dbReference>
<comment type="similarity">
    <text evidence="1 9">Belongs to the cysteine dioxygenase family.</text>
</comment>
<dbReference type="PANTHER" id="PTHR12918:SF1">
    <property type="entry name" value="CYSTEINE DIOXYGENASE TYPE 1"/>
    <property type="match status" value="1"/>
</dbReference>
<evidence type="ECO:0000256" key="7">
    <source>
        <dbReference type="PIRSR" id="PIRSR610300-50"/>
    </source>
</evidence>
<dbReference type="InterPro" id="IPR010300">
    <property type="entry name" value="CDO_1"/>
</dbReference>
<keyword evidence="12" id="KW-1185">Reference proteome</keyword>
<sequence length="280" mass="30769">MASNSLKTTAIRTLRTTLSTSSKSSFAPILANRGIAGTTRNSTSLKSTTSSQQPRTPFLPRDFVGNFPNSFIKSTTITTTSFDTLINSLTHSLTTSSTPHLPTLTSLLRNYTSKNPSEWQKYAYANPNKQYTRNLVAEVEGVFNLLMLVWTPGKESKVHDHAASHCLMKIMKGGLRETRWVTPDGGMSEGCGKGRREMMGEMEIEGVREYKREKVAYMCDDMGLHSIANPSATEYAVSLHLYTPPNAAMHGCHIFDPTTGIKTHVAPGAYDSVKGVVRDV</sequence>
<protein>
    <recommendedName>
        <fullName evidence="2 9">Cysteine dioxygenase</fullName>
        <ecNumber evidence="2 9">1.13.11.20</ecNumber>
    </recommendedName>
</protein>
<comment type="caution">
    <text evidence="11">The sequence shown here is derived from an EMBL/GenBank/DDBJ whole genome shotgun (WGS) entry which is preliminary data.</text>
</comment>
<reference evidence="11 12" key="1">
    <citation type="journal article" date="2014" name="Genome Announc.">
        <title>Draft genome sequence of Sclerotinia borealis, a psychrophilic plant pathogenic fungus.</title>
        <authorList>
            <person name="Mardanov A.V."/>
            <person name="Beletsky A.V."/>
            <person name="Kadnikov V.V."/>
            <person name="Ignatov A.N."/>
            <person name="Ravin N.V."/>
        </authorList>
    </citation>
    <scope>NUCLEOTIDE SEQUENCE [LARGE SCALE GENOMIC DNA]</scope>
    <source>
        <strain evidence="12">F-4157</strain>
    </source>
</reference>
<keyword evidence="5 9" id="KW-0560">Oxidoreductase</keyword>
<feature type="compositionally biased region" description="Low complexity" evidence="10">
    <location>
        <begin position="38"/>
        <end position="51"/>
    </location>
</feature>
<feature type="cross-link" description="3'-(S-cysteinyl)-tyrosine (Cys-Tyr)" evidence="7">
    <location>
        <begin position="166"/>
        <end position="242"/>
    </location>
</feature>
<dbReference type="GO" id="GO:0019448">
    <property type="term" value="P:L-cysteine catabolic process"/>
    <property type="evidence" value="ECO:0007669"/>
    <property type="project" value="TreeGrafter"/>
</dbReference>
<evidence type="ECO:0000256" key="8">
    <source>
        <dbReference type="PIRSR" id="PIRSR610300-51"/>
    </source>
</evidence>
<dbReference type="EMBL" id="AYSA01000351">
    <property type="protein sequence ID" value="ESZ92907.1"/>
    <property type="molecule type" value="Genomic_DNA"/>
</dbReference>
<dbReference type="InterPro" id="IPR014710">
    <property type="entry name" value="RmlC-like_jellyroll"/>
</dbReference>
<dbReference type="Gene3D" id="2.60.120.10">
    <property type="entry name" value="Jelly Rolls"/>
    <property type="match status" value="1"/>
</dbReference>
<dbReference type="PANTHER" id="PTHR12918">
    <property type="entry name" value="CYSTEINE DIOXYGENASE"/>
    <property type="match status" value="1"/>
</dbReference>
<dbReference type="Pfam" id="PF05995">
    <property type="entry name" value="CDO_I"/>
    <property type="match status" value="1"/>
</dbReference>
<evidence type="ECO:0000256" key="5">
    <source>
        <dbReference type="ARBA" id="ARBA00023002"/>
    </source>
</evidence>
<dbReference type="HOGENOM" id="CLU_079443_0_0_1"/>
<evidence type="ECO:0000256" key="6">
    <source>
        <dbReference type="ARBA" id="ARBA00023004"/>
    </source>
</evidence>
<dbReference type="OrthoDB" id="543511at2759"/>
<accession>W9C844</accession>